<dbReference type="SMART" id="SM00082">
    <property type="entry name" value="LRRCT"/>
    <property type="match status" value="1"/>
</dbReference>
<dbReference type="SMART" id="SM00369">
    <property type="entry name" value="LRR_TYP"/>
    <property type="match status" value="11"/>
</dbReference>
<evidence type="ECO:0000256" key="2">
    <source>
        <dbReference type="ARBA" id="ARBA00022729"/>
    </source>
</evidence>
<evidence type="ECO:0000313" key="7">
    <source>
        <dbReference type="Proteomes" id="UP001162164"/>
    </source>
</evidence>
<keyword evidence="2 4" id="KW-0732">Signal</keyword>
<dbReference type="InterPro" id="IPR000483">
    <property type="entry name" value="Cys-rich_flank_reg_C"/>
</dbReference>
<dbReference type="PANTHER" id="PTHR24366:SF96">
    <property type="entry name" value="LEUCINE RICH REPEAT CONTAINING 53"/>
    <property type="match status" value="1"/>
</dbReference>
<name>A0ABQ9JHT5_9CUCU</name>
<dbReference type="SMART" id="SM00364">
    <property type="entry name" value="LRR_BAC"/>
    <property type="match status" value="4"/>
</dbReference>
<evidence type="ECO:0000256" key="1">
    <source>
        <dbReference type="ARBA" id="ARBA00022614"/>
    </source>
</evidence>
<dbReference type="Pfam" id="PF13855">
    <property type="entry name" value="LRR_8"/>
    <property type="match status" value="2"/>
</dbReference>
<protein>
    <recommendedName>
        <fullName evidence="5">LRRCT domain-containing protein</fullName>
    </recommendedName>
</protein>
<feature type="chain" id="PRO_5045908063" description="LRRCT domain-containing protein" evidence="4">
    <location>
        <begin position="19"/>
        <end position="506"/>
    </location>
</feature>
<dbReference type="InterPro" id="IPR003591">
    <property type="entry name" value="Leu-rich_rpt_typical-subtyp"/>
</dbReference>
<sequence length="506" mass="58489">MKHLLFVSFLLLNCEVYANESNENTCEISACEALEHSQMNLRELVDSLEENSTKSYLIKLERRLRSLEQPVWEVSKQNERWIECERGPCKCRPETKSLSCWQNELMALPGDQILPHDVRAIDLGINKLSTLNKNAFQVLSLLTELDLFDNDLCYCRRLHKNKIEELPPNLLTSLRSLQTFDASENLIKSLPTNFFMGTPNLILLHLSRNMLRSIPEASLNQLELLEDLDLSNNFLETIPKFSFYDLVSLRRLLLAENNITLLPTGVFDKLINLELLNLRKNHISHLPPNLFDKLQNIKILQLTNNKISQIDVNDFRRLTNIMELHLGQNFITEIPENSFVENRNMEKLYLFTNNLEEIKERSFNGLVSLTSLFLNDNMLKDIHSRVFAYTPSLQKLQLDSNQLQFLHPKSLDILTQLLSIKLAKNPWHCDCNILYLAIWVETHKNKVWDIEPSCRGPGDLAGALLKDMSFESLCDGQWASMTNLSPRVPVKNKESEGLKENRKETS</sequence>
<dbReference type="InterPro" id="IPR001611">
    <property type="entry name" value="Leu-rich_rpt"/>
</dbReference>
<keyword evidence="3" id="KW-0677">Repeat</keyword>
<dbReference type="PROSITE" id="PS51450">
    <property type="entry name" value="LRR"/>
    <property type="match status" value="2"/>
</dbReference>
<dbReference type="InterPro" id="IPR032675">
    <property type="entry name" value="LRR_dom_sf"/>
</dbReference>
<organism evidence="6 7">
    <name type="scientific">Molorchus minor</name>
    <dbReference type="NCBI Taxonomy" id="1323400"/>
    <lineage>
        <taxon>Eukaryota</taxon>
        <taxon>Metazoa</taxon>
        <taxon>Ecdysozoa</taxon>
        <taxon>Arthropoda</taxon>
        <taxon>Hexapoda</taxon>
        <taxon>Insecta</taxon>
        <taxon>Pterygota</taxon>
        <taxon>Neoptera</taxon>
        <taxon>Endopterygota</taxon>
        <taxon>Coleoptera</taxon>
        <taxon>Polyphaga</taxon>
        <taxon>Cucujiformia</taxon>
        <taxon>Chrysomeloidea</taxon>
        <taxon>Cerambycidae</taxon>
        <taxon>Lamiinae</taxon>
        <taxon>Monochamini</taxon>
        <taxon>Molorchus</taxon>
    </lineage>
</organism>
<evidence type="ECO:0000313" key="6">
    <source>
        <dbReference type="EMBL" id="KAJ8977154.1"/>
    </source>
</evidence>
<keyword evidence="7" id="KW-1185">Reference proteome</keyword>
<evidence type="ECO:0000256" key="3">
    <source>
        <dbReference type="ARBA" id="ARBA00022737"/>
    </source>
</evidence>
<evidence type="ECO:0000259" key="5">
    <source>
        <dbReference type="SMART" id="SM00082"/>
    </source>
</evidence>
<comment type="caution">
    <text evidence="6">The sequence shown here is derived from an EMBL/GenBank/DDBJ whole genome shotgun (WGS) entry which is preliminary data.</text>
</comment>
<reference evidence="6" key="1">
    <citation type="journal article" date="2023" name="Insect Mol. Biol.">
        <title>Genome sequencing provides insights into the evolution of gene families encoding plant cell wall-degrading enzymes in longhorned beetles.</title>
        <authorList>
            <person name="Shin N.R."/>
            <person name="Okamura Y."/>
            <person name="Kirsch R."/>
            <person name="Pauchet Y."/>
        </authorList>
    </citation>
    <scope>NUCLEOTIDE SEQUENCE</scope>
    <source>
        <strain evidence="6">MMC_N1</strain>
    </source>
</reference>
<dbReference type="Gene3D" id="3.80.10.10">
    <property type="entry name" value="Ribonuclease Inhibitor"/>
    <property type="match status" value="3"/>
</dbReference>
<feature type="domain" description="LRRCT" evidence="5">
    <location>
        <begin position="425"/>
        <end position="475"/>
    </location>
</feature>
<gene>
    <name evidence="6" type="ORF">NQ317_015477</name>
</gene>
<dbReference type="PANTHER" id="PTHR24366">
    <property type="entry name" value="IG(IMMUNOGLOBULIN) AND LRR(LEUCINE RICH REPEAT) DOMAINS"/>
    <property type="match status" value="1"/>
</dbReference>
<dbReference type="SUPFAM" id="SSF52058">
    <property type="entry name" value="L domain-like"/>
    <property type="match status" value="1"/>
</dbReference>
<dbReference type="EMBL" id="JAPWTJ010000582">
    <property type="protein sequence ID" value="KAJ8977154.1"/>
    <property type="molecule type" value="Genomic_DNA"/>
</dbReference>
<dbReference type="Proteomes" id="UP001162164">
    <property type="component" value="Unassembled WGS sequence"/>
</dbReference>
<keyword evidence="1" id="KW-0433">Leucine-rich repeat</keyword>
<accession>A0ABQ9JHT5</accession>
<feature type="signal peptide" evidence="4">
    <location>
        <begin position="1"/>
        <end position="18"/>
    </location>
</feature>
<proteinExistence type="predicted"/>
<evidence type="ECO:0000256" key="4">
    <source>
        <dbReference type="SAM" id="SignalP"/>
    </source>
</evidence>